<name>A0A1Y2S7K7_9GAMM</name>
<gene>
    <name evidence="1" type="ORF">Xvie_03552</name>
</gene>
<organism evidence="1 2">
    <name type="scientific">Xenorhabdus vietnamensis</name>
    <dbReference type="NCBI Taxonomy" id="351656"/>
    <lineage>
        <taxon>Bacteria</taxon>
        <taxon>Pseudomonadati</taxon>
        <taxon>Pseudomonadota</taxon>
        <taxon>Gammaproteobacteria</taxon>
        <taxon>Enterobacterales</taxon>
        <taxon>Morganellaceae</taxon>
        <taxon>Xenorhabdus</taxon>
    </lineage>
</organism>
<dbReference type="Proteomes" id="UP000194350">
    <property type="component" value="Unassembled WGS sequence"/>
</dbReference>
<dbReference type="STRING" id="351656.Xvie_03552"/>
<keyword evidence="2" id="KW-1185">Reference proteome</keyword>
<protein>
    <submittedName>
        <fullName evidence="1">Uncharacterized protein</fullName>
    </submittedName>
</protein>
<dbReference type="RefSeq" id="WP_086110457.1">
    <property type="nucleotide sequence ID" value="NZ_CAWNGD010000069.1"/>
</dbReference>
<proteinExistence type="predicted"/>
<comment type="caution">
    <text evidence="1">The sequence shown here is derived from an EMBL/GenBank/DDBJ whole genome shotgun (WGS) entry which is preliminary data.</text>
</comment>
<evidence type="ECO:0000313" key="1">
    <source>
        <dbReference type="EMBL" id="OTA14615.1"/>
    </source>
</evidence>
<accession>A0A1Y2S7K7</accession>
<evidence type="ECO:0000313" key="2">
    <source>
        <dbReference type="Proteomes" id="UP000194350"/>
    </source>
</evidence>
<dbReference type="AlphaFoldDB" id="A0A1Y2S7K7"/>
<sequence>MSHYSISGIHDLSSAYTANMIPNVIYQVSVYLHVDGLSIMIHIDAAKHDLRNMTINQIADLAYAEYKKKSSC</sequence>
<reference evidence="1 2" key="1">
    <citation type="submission" date="2016-10" db="EMBL/GenBank/DDBJ databases">
        <title>Systematic genetic and metabolomic analysis of Xenorhabdus and Photorhabdus spp., highlights the requirements for a dual symbiotic and pathogenic life style.</title>
        <authorList>
            <person name="Tobias N.J."/>
            <person name="Wolff H."/>
            <person name="Djahanschiri B."/>
            <person name="Pidot S.J."/>
            <person name="Stinear T.P."/>
            <person name="Ebersberger I."/>
            <person name="Bode H.B."/>
        </authorList>
    </citation>
    <scope>NUCLEOTIDE SEQUENCE [LARGE SCALE GENOMIC DNA]</scope>
    <source>
        <strain evidence="1 2">DSM 22392</strain>
    </source>
</reference>
<dbReference type="EMBL" id="MUBJ01000026">
    <property type="protein sequence ID" value="OTA14615.1"/>
    <property type="molecule type" value="Genomic_DNA"/>
</dbReference>